<evidence type="ECO:0000313" key="2">
    <source>
        <dbReference type="EMBL" id="VFS51415.1"/>
    </source>
</evidence>
<reference evidence="1" key="2">
    <citation type="submission" date="2017-09" db="EMBL/GenBank/DDBJ databases">
        <title>FDA dAtabase for Regulatory Grade micrObial Sequences (FDA-ARGOS): Supporting development and validation of Infectious Disease Dx tests.</title>
        <authorList>
            <person name="Minogue T."/>
            <person name="Wolcott M."/>
            <person name="Wasieloski L."/>
            <person name="Aguilar W."/>
            <person name="Moore D."/>
            <person name="Tallon L.J."/>
            <person name="Sadzewicz L."/>
            <person name="Ott S."/>
            <person name="Zhao X."/>
            <person name="Nagaraj S."/>
            <person name="Vavikolanu K."/>
            <person name="Aluvathingal J."/>
            <person name="Nadendla S."/>
            <person name="Sichtig H."/>
        </authorList>
    </citation>
    <scope>NUCLEOTIDE SEQUENCE</scope>
    <source>
        <strain evidence="1">FDAARGOS_387</strain>
    </source>
</reference>
<name>A0A2C6DQR9_9GAMM</name>
<accession>A0A2C6DQR9</accession>
<dbReference type="STRING" id="1111728.GCA_000427805_03710"/>
<reference evidence="2 4" key="3">
    <citation type="submission" date="2019-03" db="EMBL/GenBank/DDBJ databases">
        <authorList>
            <consortium name="Pathogen Informatics"/>
        </authorList>
    </citation>
    <scope>NUCLEOTIDE SEQUENCE [LARGE SCALE GENOMIC DNA]</scope>
    <source>
        <strain evidence="2 4">NCTC12282</strain>
    </source>
</reference>
<dbReference type="EMBL" id="CAADJA010000002">
    <property type="protein sequence ID" value="VFS51415.1"/>
    <property type="molecule type" value="Genomic_DNA"/>
</dbReference>
<gene>
    <name evidence="1" type="ORF">CRN84_18355</name>
    <name evidence="2" type="ORF">NCTC12282_05058</name>
</gene>
<evidence type="ECO:0000313" key="3">
    <source>
        <dbReference type="Proteomes" id="UP000224974"/>
    </source>
</evidence>
<evidence type="ECO:0000313" key="4">
    <source>
        <dbReference type="Proteomes" id="UP000373449"/>
    </source>
</evidence>
<sequence>MANPFVPQGVFNKVRASVKFTQFPELNITASYLTQDGIDIAFQGDAGVLLPTMSGGASSPNPYQMLAINIHLVRSQAMAQMFKKQIETDTFLGEAKVYSDSSTLGDFTIRSATLRSAGDVSFSGRDPGYLISLFGIYDTNADMWNIF</sequence>
<dbReference type="AlphaFoldDB" id="A0A2C6DQR9"/>
<dbReference type="RefSeq" id="WP_029095742.1">
    <property type="nucleotide sequence ID" value="NZ_CAADJA010000002.1"/>
</dbReference>
<dbReference type="Proteomes" id="UP000224974">
    <property type="component" value="Unassembled WGS sequence"/>
</dbReference>
<keyword evidence="3" id="KW-1185">Reference proteome</keyword>
<reference evidence="3" key="1">
    <citation type="submission" date="2017-09" db="EMBL/GenBank/DDBJ databases">
        <title>FDA dAtabase for Regulatory Grade micrObial Sequences (FDA-ARGOS): Supporting development and validation of Infectious Disease Dx tests.</title>
        <authorList>
            <person name="Minogue T."/>
            <person name="Wolcott M."/>
            <person name="Wasieloski L."/>
            <person name="Aguilar W."/>
            <person name="Moore D."/>
            <person name="Tallon L."/>
            <person name="Sadzewicz L."/>
            <person name="Ott S."/>
            <person name="Zhao X."/>
            <person name="Nagaraj S."/>
            <person name="Vavikolanu K."/>
            <person name="Aluvathingal J."/>
            <person name="Nadendla S."/>
            <person name="Sichtig H."/>
        </authorList>
    </citation>
    <scope>NUCLEOTIDE SEQUENCE [LARGE SCALE GENOMIC DNA]</scope>
    <source>
        <strain evidence="3">FDAARGOS_387</strain>
    </source>
</reference>
<dbReference type="Proteomes" id="UP000373449">
    <property type="component" value="Unassembled WGS sequence"/>
</dbReference>
<proteinExistence type="predicted"/>
<organism evidence="1 3">
    <name type="scientific">Budvicia aquatica</name>
    <dbReference type="NCBI Taxonomy" id="82979"/>
    <lineage>
        <taxon>Bacteria</taxon>
        <taxon>Pseudomonadati</taxon>
        <taxon>Pseudomonadota</taxon>
        <taxon>Gammaproteobacteria</taxon>
        <taxon>Enterobacterales</taxon>
        <taxon>Budviciaceae</taxon>
        <taxon>Budvicia</taxon>
    </lineage>
</organism>
<evidence type="ECO:0000313" key="1">
    <source>
        <dbReference type="EMBL" id="PHI31161.1"/>
    </source>
</evidence>
<dbReference type="OrthoDB" id="6555981at2"/>
<dbReference type="EMBL" id="PDDX01000001">
    <property type="protein sequence ID" value="PHI31161.1"/>
    <property type="molecule type" value="Genomic_DNA"/>
</dbReference>
<protein>
    <submittedName>
        <fullName evidence="1">Uncharacterized protein</fullName>
    </submittedName>
</protein>